<evidence type="ECO:0000256" key="3">
    <source>
        <dbReference type="ARBA" id="ARBA00022578"/>
    </source>
</evidence>
<comment type="function">
    <text evidence="1 6">Required for the transposition of the insertion element.</text>
</comment>
<evidence type="ECO:0000256" key="4">
    <source>
        <dbReference type="ARBA" id="ARBA00023125"/>
    </source>
</evidence>
<dbReference type="Proteomes" id="UP001330434">
    <property type="component" value="Chromosome"/>
</dbReference>
<dbReference type="PANTHER" id="PTHR33217:SF8">
    <property type="entry name" value="MUTATOR FAMILY TRANSPOSASE"/>
    <property type="match status" value="1"/>
</dbReference>
<evidence type="ECO:0000256" key="2">
    <source>
        <dbReference type="ARBA" id="ARBA00010961"/>
    </source>
</evidence>
<dbReference type="EMBL" id="CP133270">
    <property type="protein sequence ID" value="WVX67542.1"/>
    <property type="molecule type" value="Genomic_DNA"/>
</dbReference>
<keyword evidence="6" id="KW-0814">Transposable element</keyword>
<evidence type="ECO:0000313" key="8">
    <source>
        <dbReference type="Proteomes" id="UP001330434"/>
    </source>
</evidence>
<organism evidence="7 8">
    <name type="scientific">Candidatus Bealeia paramacronuclearis</name>
    <dbReference type="NCBI Taxonomy" id="1921001"/>
    <lineage>
        <taxon>Bacteria</taxon>
        <taxon>Pseudomonadati</taxon>
        <taxon>Pseudomonadota</taxon>
        <taxon>Alphaproteobacteria</taxon>
        <taxon>Holosporales</taxon>
        <taxon>Holosporaceae</taxon>
        <taxon>Candidatus Bealeia</taxon>
    </lineage>
</organism>
<sequence length="248" mass="28666">MSYQDIASHLKEMYDFDVSAGTISAVTDKLVPLIEDWRSRPLESIYPIVFLDGMYFKSRDNGKVMTKVIYNILGVNQEGYKEILGFYVAESEGSNFWLGVLNDLKQRGVQDLLIACVDGLRGFPEAIKGAFPKTEIQLCIIHQIRNSLKYVASKNQKEFMKDLKEVYQAPNKEAAEYNLLKSEEKWGEKYPMVIKSWQSHWEHLSHYFQYSGEIRNLIYTTNATLGFHRQVRKYTNTSYAVCSKRVGI</sequence>
<evidence type="ECO:0000256" key="6">
    <source>
        <dbReference type="RuleBase" id="RU365089"/>
    </source>
</evidence>
<keyword evidence="3 6" id="KW-0815">Transposition</keyword>
<reference evidence="7 8" key="1">
    <citation type="journal article" date="2024" name="Environ. Microbiol.">
        <title>Novel evolutionary insights on the interactions of the Holosporales (Alphaproteobacteria) with eukaryotic hosts from comparative genomics.</title>
        <authorList>
            <person name="Giovannini M."/>
            <person name="Petroni G."/>
            <person name="Castelli M."/>
        </authorList>
    </citation>
    <scope>NUCLEOTIDE SEQUENCE [LARGE SCALE GENOMIC DNA]</scope>
    <source>
        <strain evidence="7 8">US_Bl 15I1</strain>
    </source>
</reference>
<keyword evidence="8" id="KW-1185">Reference proteome</keyword>
<keyword evidence="4 6" id="KW-0238">DNA-binding</keyword>
<proteinExistence type="inferred from homology"/>
<name>A0ABZ2C4Z7_9PROT</name>
<accession>A0ABZ2C4Z7</accession>
<evidence type="ECO:0000256" key="5">
    <source>
        <dbReference type="ARBA" id="ARBA00023172"/>
    </source>
</evidence>
<gene>
    <name evidence="7" type="ORF">Bealeia1_01755</name>
</gene>
<dbReference type="Pfam" id="PF00872">
    <property type="entry name" value="Transposase_mut"/>
    <property type="match status" value="1"/>
</dbReference>
<dbReference type="InterPro" id="IPR001207">
    <property type="entry name" value="Transposase_mutator"/>
</dbReference>
<dbReference type="NCBIfam" id="NF033543">
    <property type="entry name" value="transpos_IS256"/>
    <property type="match status" value="1"/>
</dbReference>
<evidence type="ECO:0000313" key="7">
    <source>
        <dbReference type="EMBL" id="WVX67542.1"/>
    </source>
</evidence>
<dbReference type="PANTHER" id="PTHR33217">
    <property type="entry name" value="TRANSPOSASE FOR INSERTION SEQUENCE ELEMENT IS1081"/>
    <property type="match status" value="1"/>
</dbReference>
<comment type="similarity">
    <text evidence="2 6">Belongs to the transposase mutator family.</text>
</comment>
<keyword evidence="5 6" id="KW-0233">DNA recombination</keyword>
<protein>
    <recommendedName>
        <fullName evidence="6">Mutator family transposase</fullName>
    </recommendedName>
</protein>
<dbReference type="PROSITE" id="PS01007">
    <property type="entry name" value="TRANSPOSASE_MUTATOR"/>
    <property type="match status" value="1"/>
</dbReference>
<evidence type="ECO:0000256" key="1">
    <source>
        <dbReference type="ARBA" id="ARBA00002190"/>
    </source>
</evidence>